<gene>
    <name evidence="3" type="ORF">FHU10_1243</name>
</gene>
<proteinExistence type="inferred from homology"/>
<dbReference type="PANTHER" id="PTHR37423:SF2">
    <property type="entry name" value="MEMBRANE-BOUND LYTIC MUREIN TRANSGLYCOSYLASE C"/>
    <property type="match status" value="1"/>
</dbReference>
<accession>A0A542BJG0</accession>
<reference evidence="3" key="2">
    <citation type="submission" date="2019-08" db="EMBL/GenBank/DDBJ databases">
        <title>Investigation of anaerobic lignin degradation for improved lignocellulosic biofuels.</title>
        <authorList>
            <person name="Deangelis K.PhD."/>
        </authorList>
    </citation>
    <scope>NUCLEOTIDE SEQUENCE [LARGE SCALE GENOMIC DNA]</scope>
    <source>
        <strain evidence="3">128R</strain>
    </source>
</reference>
<evidence type="ECO:0000259" key="2">
    <source>
        <dbReference type="Pfam" id="PF01464"/>
    </source>
</evidence>
<dbReference type="InterPro" id="IPR023346">
    <property type="entry name" value="Lysozyme-like_dom_sf"/>
</dbReference>
<sequence length="233" mass="26550">MLGLGIMLAKHGQPRIYKYNFWEQLIHILLLYWLLWCGGFFSQANAAGIPLEAQQHQRELTRNARAIWGLDAPVSLFAAQIHQESTWKTAARSPVGAVGLAQFMPATSDWIAGLYPKSLGTNQPYNPSWAIRALVTYNQWHWDRITGTASDCDRWAFVLSAYNGGLGWVQRDRKLATTKRLDQSRYWGHVETVNAGRSAANWRENRGYPQRIIQRWQPMYVDAGWGLGVCNES</sequence>
<dbReference type="EMBL" id="VISQ01000001">
    <property type="protein sequence ID" value="TVZ68787.1"/>
    <property type="molecule type" value="Genomic_DNA"/>
</dbReference>
<dbReference type="PANTHER" id="PTHR37423">
    <property type="entry name" value="SOLUBLE LYTIC MUREIN TRANSGLYCOSYLASE-RELATED"/>
    <property type="match status" value="1"/>
</dbReference>
<comment type="similarity">
    <text evidence="1">Belongs to the transglycosylase Slt family.</text>
</comment>
<evidence type="ECO:0000256" key="1">
    <source>
        <dbReference type="ARBA" id="ARBA00007734"/>
    </source>
</evidence>
<organism evidence="3">
    <name type="scientific">Serratia fonticola</name>
    <dbReference type="NCBI Taxonomy" id="47917"/>
    <lineage>
        <taxon>Bacteria</taxon>
        <taxon>Pseudomonadati</taxon>
        <taxon>Pseudomonadota</taxon>
        <taxon>Gammaproteobacteria</taxon>
        <taxon>Enterobacterales</taxon>
        <taxon>Yersiniaceae</taxon>
        <taxon>Serratia</taxon>
    </lineage>
</organism>
<reference evidence="3" key="1">
    <citation type="submission" date="2019-06" db="EMBL/GenBank/DDBJ databases">
        <authorList>
            <person name="Deangelis K."/>
            <person name="Huntemann M."/>
            <person name="Clum A."/>
            <person name="Pillay M."/>
            <person name="Palaniappan K."/>
            <person name="Varghese N."/>
            <person name="Mikhailova N."/>
            <person name="Stamatis D."/>
            <person name="Reddy T."/>
            <person name="Daum C."/>
            <person name="Shapiro N."/>
            <person name="Ivanova N."/>
            <person name="Kyrpides N."/>
            <person name="Woyke T."/>
        </authorList>
    </citation>
    <scope>NUCLEOTIDE SEQUENCE [LARGE SCALE GENOMIC DNA]</scope>
    <source>
        <strain evidence="3">128R</strain>
    </source>
</reference>
<protein>
    <submittedName>
        <fullName evidence="3">Transglycosylase-like protein with SLT domain</fullName>
    </submittedName>
</protein>
<feature type="domain" description="Transglycosylase SLT" evidence="2">
    <location>
        <begin position="73"/>
        <end position="179"/>
    </location>
</feature>
<dbReference type="Gene3D" id="1.10.530.10">
    <property type="match status" value="1"/>
</dbReference>
<dbReference type="InterPro" id="IPR008258">
    <property type="entry name" value="Transglycosylase_SLT_dom_1"/>
</dbReference>
<evidence type="ECO:0000313" key="3">
    <source>
        <dbReference type="EMBL" id="TVZ68787.1"/>
    </source>
</evidence>
<dbReference type="AlphaFoldDB" id="A0A542BJG0"/>
<dbReference type="Pfam" id="PF01464">
    <property type="entry name" value="SLT"/>
    <property type="match status" value="1"/>
</dbReference>
<comment type="caution">
    <text evidence="3">The sequence shown here is derived from an EMBL/GenBank/DDBJ whole genome shotgun (WGS) entry which is preliminary data.</text>
</comment>
<name>A0A542BJG0_SERFO</name>
<dbReference type="SUPFAM" id="SSF53955">
    <property type="entry name" value="Lysozyme-like"/>
    <property type="match status" value="1"/>
</dbReference>